<dbReference type="InterPro" id="IPR035968">
    <property type="entry name" value="ATP_synth_F1_ATPase_gsu"/>
</dbReference>
<evidence type="ECO:0000256" key="3">
    <source>
        <dbReference type="ARBA" id="ARBA00007681"/>
    </source>
</evidence>
<keyword evidence="6 10" id="KW-0406">Ion transport</keyword>
<dbReference type="GO" id="GO:0045259">
    <property type="term" value="C:proton-transporting ATP synthase complex"/>
    <property type="evidence" value="ECO:0007669"/>
    <property type="project" value="UniProtKB-KW"/>
</dbReference>
<evidence type="ECO:0000256" key="10">
    <source>
        <dbReference type="HAMAP-Rule" id="MF_00815"/>
    </source>
</evidence>
<dbReference type="EMBL" id="CP034928">
    <property type="protein sequence ID" value="QAA76416.1"/>
    <property type="molecule type" value="Genomic_DNA"/>
</dbReference>
<evidence type="ECO:0000256" key="2">
    <source>
        <dbReference type="ARBA" id="ARBA00004170"/>
    </source>
</evidence>
<dbReference type="Gene3D" id="1.10.287.80">
    <property type="entry name" value="ATP synthase, gamma subunit, helix hairpin domain"/>
    <property type="match status" value="1"/>
</dbReference>
<comment type="similarity">
    <text evidence="3 10">Belongs to the ATPase gamma chain family.</text>
</comment>
<dbReference type="PANTHER" id="PTHR11693:SF22">
    <property type="entry name" value="ATP SYNTHASE SUBUNIT GAMMA, MITOCHONDRIAL"/>
    <property type="match status" value="1"/>
</dbReference>
<dbReference type="GO" id="GO:0005524">
    <property type="term" value="F:ATP binding"/>
    <property type="evidence" value="ECO:0007669"/>
    <property type="project" value="UniProtKB-UniRule"/>
</dbReference>
<evidence type="ECO:0000256" key="9">
    <source>
        <dbReference type="ARBA" id="ARBA00023310"/>
    </source>
</evidence>
<protein>
    <recommendedName>
        <fullName evidence="10">ATP synthase gamma chain</fullName>
    </recommendedName>
    <alternativeName>
        <fullName evidence="10">ATP synthase F1 sector gamma subunit</fullName>
    </alternativeName>
    <alternativeName>
        <fullName evidence="10">F-ATPase gamma subunit</fullName>
    </alternativeName>
</protein>
<dbReference type="PANTHER" id="PTHR11693">
    <property type="entry name" value="ATP SYNTHASE GAMMA CHAIN"/>
    <property type="match status" value="1"/>
</dbReference>
<dbReference type="PRINTS" id="PR00126">
    <property type="entry name" value="ATPASEGAMMA"/>
</dbReference>
<comment type="subunit">
    <text evidence="10">F-type ATPases have 2 components, CF(1) - the catalytic core - and CF(0) - the membrane proton channel. CF(1) has five subunits: alpha(3), beta(3), gamma(1), delta(1), epsilon(1). CF(0) has three main subunits: a, b and c.</text>
</comment>
<comment type="function">
    <text evidence="1 10">Produces ATP from ADP in the presence of a proton gradient across the membrane. The gamma chain is believed to be important in regulating ATPase activity and the flow of protons through the CF(0) complex.</text>
</comment>
<keyword evidence="10" id="KW-1003">Cell membrane</keyword>
<evidence type="ECO:0000256" key="1">
    <source>
        <dbReference type="ARBA" id="ARBA00003456"/>
    </source>
</evidence>
<dbReference type="PROSITE" id="PS00153">
    <property type="entry name" value="ATPASE_GAMMA"/>
    <property type="match status" value="1"/>
</dbReference>
<dbReference type="CDD" id="cd12151">
    <property type="entry name" value="F1-ATPase_gamma"/>
    <property type="match status" value="1"/>
</dbReference>
<dbReference type="InterPro" id="IPR023632">
    <property type="entry name" value="ATP_synth_F1_gsu_CS"/>
</dbReference>
<dbReference type="GO" id="GO:0005886">
    <property type="term" value="C:plasma membrane"/>
    <property type="evidence" value="ECO:0007669"/>
    <property type="project" value="UniProtKB-SubCell"/>
</dbReference>
<dbReference type="InterPro" id="IPR000131">
    <property type="entry name" value="ATP_synth_F1_gsu"/>
</dbReference>
<dbReference type="Proteomes" id="UP000287233">
    <property type="component" value="Chromosome"/>
</dbReference>
<evidence type="ECO:0000313" key="11">
    <source>
        <dbReference type="EMBL" id="QAA76416.1"/>
    </source>
</evidence>
<comment type="subcellular location">
    <subcellularLocation>
        <location evidence="10">Cell membrane</location>
        <topology evidence="10">Peripheral membrane protein</topology>
    </subcellularLocation>
    <subcellularLocation>
        <location evidence="2">Membrane</location>
        <topology evidence="2">Peripheral membrane protein</topology>
    </subcellularLocation>
</comment>
<keyword evidence="9 10" id="KW-0066">ATP synthesis</keyword>
<dbReference type="AlphaFoldDB" id="A0A410FTQ2"/>
<dbReference type="HAMAP" id="MF_00815">
    <property type="entry name" value="ATP_synth_gamma_bact"/>
    <property type="match status" value="1"/>
</dbReference>
<dbReference type="NCBIfam" id="TIGR01146">
    <property type="entry name" value="ATPsyn_F1gamma"/>
    <property type="match status" value="1"/>
</dbReference>
<accession>A0A410FTQ2</accession>
<organism evidence="11 12">
    <name type="scientific">Bipolaricaulis sibiricus</name>
    <dbReference type="NCBI Taxonomy" id="2501609"/>
    <lineage>
        <taxon>Bacteria</taxon>
        <taxon>Candidatus Bipolaricaulota</taxon>
        <taxon>Candidatus Bipolaricaulia</taxon>
        <taxon>Candidatus Bipolaricaulales</taxon>
        <taxon>Candidatus Bipolaricaulaceae</taxon>
        <taxon>Candidatus Bipolaricaulis</taxon>
    </lineage>
</organism>
<keyword evidence="4 10" id="KW-0813">Transport</keyword>
<dbReference type="KEGG" id="bih:BIP78_0650"/>
<gene>
    <name evidence="10" type="primary">atpG</name>
    <name evidence="11" type="ORF">BIP78_0650</name>
</gene>
<evidence type="ECO:0000256" key="5">
    <source>
        <dbReference type="ARBA" id="ARBA00022781"/>
    </source>
</evidence>
<dbReference type="GO" id="GO:0046933">
    <property type="term" value="F:proton-transporting ATP synthase activity, rotational mechanism"/>
    <property type="evidence" value="ECO:0007669"/>
    <property type="project" value="UniProtKB-UniRule"/>
</dbReference>
<proteinExistence type="inferred from homology"/>
<evidence type="ECO:0000313" key="12">
    <source>
        <dbReference type="Proteomes" id="UP000287233"/>
    </source>
</evidence>
<dbReference type="GO" id="GO:0042777">
    <property type="term" value="P:proton motive force-driven plasma membrane ATP synthesis"/>
    <property type="evidence" value="ECO:0007669"/>
    <property type="project" value="UniProtKB-UniRule"/>
</dbReference>
<evidence type="ECO:0000256" key="8">
    <source>
        <dbReference type="ARBA" id="ARBA00023196"/>
    </source>
</evidence>
<keyword evidence="7 10" id="KW-0472">Membrane</keyword>
<evidence type="ECO:0000256" key="6">
    <source>
        <dbReference type="ARBA" id="ARBA00023065"/>
    </source>
</evidence>
<evidence type="ECO:0000256" key="4">
    <source>
        <dbReference type="ARBA" id="ARBA00022448"/>
    </source>
</evidence>
<dbReference type="Pfam" id="PF00231">
    <property type="entry name" value="ATP-synt"/>
    <property type="match status" value="1"/>
</dbReference>
<reference evidence="12" key="1">
    <citation type="submission" date="2018-12" db="EMBL/GenBank/DDBJ databases">
        <title>Complete genome sequence of an uncultured bacterium of the candidate phylum Bipolaricaulota.</title>
        <authorList>
            <person name="Kadnikov V.V."/>
            <person name="Mardanov A.V."/>
            <person name="Beletsky A.V."/>
            <person name="Frank Y.A."/>
            <person name="Karnachuk O.V."/>
            <person name="Ravin N.V."/>
        </authorList>
    </citation>
    <scope>NUCLEOTIDE SEQUENCE [LARGE SCALE GENOMIC DNA]</scope>
</reference>
<dbReference type="SUPFAM" id="SSF52943">
    <property type="entry name" value="ATP synthase (F1-ATPase), gamma subunit"/>
    <property type="match status" value="1"/>
</dbReference>
<keyword evidence="5 10" id="KW-0375">Hydrogen ion transport</keyword>
<dbReference type="Gene3D" id="3.40.1380.10">
    <property type="match status" value="1"/>
</dbReference>
<evidence type="ECO:0000256" key="7">
    <source>
        <dbReference type="ARBA" id="ARBA00023136"/>
    </source>
</evidence>
<keyword evidence="8 10" id="KW-0139">CF(1)</keyword>
<sequence>MGARVRQIRRRIGNVRHVRQITRAMYTIAATQVIQRKRTLLAARPFVDAAKSALADLAATAQREGVVHPLLHGVDRSGTAVLVVSSDRGLCGRYPSDLNRAATQLAQQKAEVRILAGGDKAYRHFRRGPWPLAGSYVHTYDHPTVDIARRVRDDLLALYGTEVGEIHVVYTYFRGELAQQVRVERVLPVELPPGTPRDILIEPDLTTTLDGLIGVYLTGRILGILLEAKASELAVRRQAMKAATDNADELLEKLTLSYNKARQHRITTELADIMGGAEALREDG</sequence>
<name>A0A410FTQ2_BIPS1</name>